<proteinExistence type="predicted"/>
<name>A0A844ZZ78_9SPHN</name>
<dbReference type="Proteomes" id="UP000460626">
    <property type="component" value="Unassembled WGS sequence"/>
</dbReference>
<feature type="transmembrane region" description="Helical" evidence="1">
    <location>
        <begin position="50"/>
        <end position="73"/>
    </location>
</feature>
<dbReference type="AlphaFoldDB" id="A0A844ZZ78"/>
<evidence type="ECO:0000313" key="3">
    <source>
        <dbReference type="Proteomes" id="UP000460626"/>
    </source>
</evidence>
<reference evidence="2 3" key="1">
    <citation type="submission" date="2019-12" db="EMBL/GenBank/DDBJ databases">
        <title>Genomic-based taxomic classification of the family Erythrobacteraceae.</title>
        <authorList>
            <person name="Xu L."/>
        </authorList>
    </citation>
    <scope>NUCLEOTIDE SEQUENCE [LARGE SCALE GENOMIC DNA]</scope>
    <source>
        <strain evidence="2 3">RC4-10-4</strain>
    </source>
</reference>
<keyword evidence="1" id="KW-1133">Transmembrane helix</keyword>
<keyword evidence="1" id="KW-0472">Membrane</keyword>
<dbReference type="EMBL" id="WTYH01000001">
    <property type="protein sequence ID" value="MXO93483.1"/>
    <property type="molecule type" value="Genomic_DNA"/>
</dbReference>
<feature type="transmembrane region" description="Helical" evidence="1">
    <location>
        <begin position="134"/>
        <end position="153"/>
    </location>
</feature>
<comment type="caution">
    <text evidence="2">The sequence shown here is derived from an EMBL/GenBank/DDBJ whole genome shotgun (WGS) entry which is preliminary data.</text>
</comment>
<dbReference type="RefSeq" id="WP_131452753.1">
    <property type="nucleotide sequence ID" value="NZ_BMJK01000001.1"/>
</dbReference>
<gene>
    <name evidence="2" type="ORF">GRI62_07680</name>
</gene>
<sequence length="169" mass="18504">MRLKSPLRNHLWSTVVFLLVCLAGFGARQGIGTIYSSAKATELIEALSRAGLYLGSAIVTASVTTLALMLTLIGMLRRMDKDFDQQTYRNVDLIARLATASLMIALFVLLAFTLPVGEFDELPEDWFIRLYDALFAASVVMVGLNAATVTVLYRTLRGVLSKITPGDEV</sequence>
<dbReference type="OrthoDB" id="7629491at2"/>
<protein>
    <submittedName>
        <fullName evidence="2">Uncharacterized protein</fullName>
    </submittedName>
</protein>
<evidence type="ECO:0000256" key="1">
    <source>
        <dbReference type="SAM" id="Phobius"/>
    </source>
</evidence>
<accession>A0A844ZZ78</accession>
<organism evidence="2 3">
    <name type="scientific">Aurantiacibacter arachoides</name>
    <dbReference type="NCBI Taxonomy" id="1850444"/>
    <lineage>
        <taxon>Bacteria</taxon>
        <taxon>Pseudomonadati</taxon>
        <taxon>Pseudomonadota</taxon>
        <taxon>Alphaproteobacteria</taxon>
        <taxon>Sphingomonadales</taxon>
        <taxon>Erythrobacteraceae</taxon>
        <taxon>Aurantiacibacter</taxon>
    </lineage>
</organism>
<keyword evidence="3" id="KW-1185">Reference proteome</keyword>
<feature type="transmembrane region" description="Helical" evidence="1">
    <location>
        <begin position="93"/>
        <end position="114"/>
    </location>
</feature>
<evidence type="ECO:0000313" key="2">
    <source>
        <dbReference type="EMBL" id="MXO93483.1"/>
    </source>
</evidence>
<keyword evidence="1" id="KW-0812">Transmembrane</keyword>